<sequence>MKQMLQHNQGLGLSFTAFPYLPFQCSLSLICCFLIFKTTNKLLFIEDLMYLDPLVDDKIVMSVVLNFLGQ</sequence>
<organism evidence="2 3">
    <name type="scientific">Rubroshorea leprosula</name>
    <dbReference type="NCBI Taxonomy" id="152421"/>
    <lineage>
        <taxon>Eukaryota</taxon>
        <taxon>Viridiplantae</taxon>
        <taxon>Streptophyta</taxon>
        <taxon>Embryophyta</taxon>
        <taxon>Tracheophyta</taxon>
        <taxon>Spermatophyta</taxon>
        <taxon>Magnoliopsida</taxon>
        <taxon>eudicotyledons</taxon>
        <taxon>Gunneridae</taxon>
        <taxon>Pentapetalae</taxon>
        <taxon>rosids</taxon>
        <taxon>malvids</taxon>
        <taxon>Malvales</taxon>
        <taxon>Dipterocarpaceae</taxon>
        <taxon>Rubroshorea</taxon>
    </lineage>
</organism>
<keyword evidence="1" id="KW-1133">Transmembrane helix</keyword>
<keyword evidence="1" id="KW-0472">Membrane</keyword>
<keyword evidence="1" id="KW-0812">Transmembrane</keyword>
<accession>A0AAV5MV07</accession>
<evidence type="ECO:0000313" key="3">
    <source>
        <dbReference type="Proteomes" id="UP001054252"/>
    </source>
</evidence>
<gene>
    <name evidence="2" type="ORF">SLEP1_g59893</name>
</gene>
<reference evidence="2 3" key="1">
    <citation type="journal article" date="2021" name="Commun. Biol.">
        <title>The genome of Shorea leprosula (Dipterocarpaceae) highlights the ecological relevance of drought in aseasonal tropical rainforests.</title>
        <authorList>
            <person name="Ng K.K.S."/>
            <person name="Kobayashi M.J."/>
            <person name="Fawcett J.A."/>
            <person name="Hatakeyama M."/>
            <person name="Paape T."/>
            <person name="Ng C.H."/>
            <person name="Ang C.C."/>
            <person name="Tnah L.H."/>
            <person name="Lee C.T."/>
            <person name="Nishiyama T."/>
            <person name="Sese J."/>
            <person name="O'Brien M.J."/>
            <person name="Copetti D."/>
            <person name="Mohd Noor M.I."/>
            <person name="Ong R.C."/>
            <person name="Putra M."/>
            <person name="Sireger I.Z."/>
            <person name="Indrioko S."/>
            <person name="Kosugi Y."/>
            <person name="Izuno A."/>
            <person name="Isagi Y."/>
            <person name="Lee S.L."/>
            <person name="Shimizu K.K."/>
        </authorList>
    </citation>
    <scope>NUCLEOTIDE SEQUENCE [LARGE SCALE GENOMIC DNA]</scope>
    <source>
        <strain evidence="2">214</strain>
    </source>
</reference>
<evidence type="ECO:0000313" key="2">
    <source>
        <dbReference type="EMBL" id="GKV53360.1"/>
    </source>
</evidence>
<feature type="transmembrane region" description="Helical" evidence="1">
    <location>
        <begin position="20"/>
        <end position="36"/>
    </location>
</feature>
<dbReference type="AlphaFoldDB" id="A0AAV5MV07"/>
<protein>
    <submittedName>
        <fullName evidence="2">Uncharacterized protein</fullName>
    </submittedName>
</protein>
<evidence type="ECO:0000256" key="1">
    <source>
        <dbReference type="SAM" id="Phobius"/>
    </source>
</evidence>
<dbReference type="EMBL" id="BPVZ01001307">
    <property type="protein sequence ID" value="GKV53360.1"/>
    <property type="molecule type" value="Genomic_DNA"/>
</dbReference>
<name>A0AAV5MV07_9ROSI</name>
<keyword evidence="3" id="KW-1185">Reference proteome</keyword>
<dbReference type="Proteomes" id="UP001054252">
    <property type="component" value="Unassembled WGS sequence"/>
</dbReference>
<comment type="caution">
    <text evidence="2">The sequence shown here is derived from an EMBL/GenBank/DDBJ whole genome shotgun (WGS) entry which is preliminary data.</text>
</comment>
<proteinExistence type="predicted"/>